<dbReference type="GO" id="GO:1990904">
    <property type="term" value="C:ribonucleoprotein complex"/>
    <property type="evidence" value="ECO:0007669"/>
    <property type="project" value="UniProtKB-KW"/>
</dbReference>
<organism evidence="6 7">
    <name type="scientific">Viridothelium virens</name>
    <name type="common">Speckled blister lichen</name>
    <name type="synonym">Trypethelium virens</name>
    <dbReference type="NCBI Taxonomy" id="1048519"/>
    <lineage>
        <taxon>Eukaryota</taxon>
        <taxon>Fungi</taxon>
        <taxon>Dikarya</taxon>
        <taxon>Ascomycota</taxon>
        <taxon>Pezizomycotina</taxon>
        <taxon>Dothideomycetes</taxon>
        <taxon>Dothideomycetes incertae sedis</taxon>
        <taxon>Trypetheliales</taxon>
        <taxon>Trypetheliaceae</taxon>
        <taxon>Viridothelium</taxon>
    </lineage>
</organism>
<keyword evidence="7" id="KW-1185">Reference proteome</keyword>
<evidence type="ECO:0000256" key="4">
    <source>
        <dbReference type="ARBA" id="ARBA00040565"/>
    </source>
</evidence>
<dbReference type="OrthoDB" id="275876at2759"/>
<proteinExistence type="inferred from homology"/>
<dbReference type="Gene3D" id="3.40.1370.10">
    <property type="match status" value="1"/>
</dbReference>
<dbReference type="InterPro" id="IPR023574">
    <property type="entry name" value="Ribosomal_uL4_dom_sf"/>
</dbReference>
<accession>A0A6A6HDR1</accession>
<feature type="region of interest" description="Disordered" evidence="5">
    <location>
        <begin position="128"/>
        <end position="178"/>
    </location>
</feature>
<dbReference type="Proteomes" id="UP000800092">
    <property type="component" value="Unassembled WGS sequence"/>
</dbReference>
<gene>
    <name evidence="6" type="ORF">EV356DRAFT_76578</name>
</gene>
<dbReference type="EMBL" id="ML991786">
    <property type="protein sequence ID" value="KAF2236225.1"/>
    <property type="molecule type" value="Genomic_DNA"/>
</dbReference>
<evidence type="ECO:0000256" key="2">
    <source>
        <dbReference type="ARBA" id="ARBA00022980"/>
    </source>
</evidence>
<dbReference type="GO" id="GO:0003735">
    <property type="term" value="F:structural constituent of ribosome"/>
    <property type="evidence" value="ECO:0007669"/>
    <property type="project" value="InterPro"/>
</dbReference>
<evidence type="ECO:0000256" key="5">
    <source>
        <dbReference type="SAM" id="MobiDB-lite"/>
    </source>
</evidence>
<keyword evidence="3" id="KW-0687">Ribonucleoprotein</keyword>
<evidence type="ECO:0000256" key="3">
    <source>
        <dbReference type="ARBA" id="ARBA00023274"/>
    </source>
</evidence>
<dbReference type="GO" id="GO:0006412">
    <property type="term" value="P:translation"/>
    <property type="evidence" value="ECO:0007669"/>
    <property type="project" value="InterPro"/>
</dbReference>
<dbReference type="SUPFAM" id="SSF52166">
    <property type="entry name" value="Ribosomal protein L4"/>
    <property type="match status" value="1"/>
</dbReference>
<dbReference type="Pfam" id="PF00573">
    <property type="entry name" value="Ribosomal_L4"/>
    <property type="match status" value="1"/>
</dbReference>
<dbReference type="GO" id="GO:0005840">
    <property type="term" value="C:ribosome"/>
    <property type="evidence" value="ECO:0007669"/>
    <property type="project" value="UniProtKB-KW"/>
</dbReference>
<keyword evidence="2 6" id="KW-0689">Ribosomal protein</keyword>
<sequence length="331" mass="36731">MASKRLVSHVERLSLQCAASKSSHQPLTQTLRPTLTRSMATEAPLTTSANLLEAYATAHISSNSRIPSILATPPSPPSHVSPPTVLTTLYSFPHLEPIRFAPYPSSHLALPLRRDLLHRAIIFEGDRSRQGTGSTKHRSEVHGSGRKIRPQKGMGRARLGDKKSPMLRGGGRAFPKKPRNFESGLPRKIYDLAFRTALSWRWRKGELVVVEGQVMLEDSREGYIRELFETNGWGREKGGPGRSLVVAEEKEHRGQLFLGLNEGPGGVFGRALERWDVDVKDLLKGPRVIIEKKALDRMLAEHQTDLTNEKSVFPWKPSGSPPAKSGLTLLK</sequence>
<dbReference type="InterPro" id="IPR002136">
    <property type="entry name" value="Ribosomal_uL4"/>
</dbReference>
<feature type="region of interest" description="Disordered" evidence="5">
    <location>
        <begin position="310"/>
        <end position="331"/>
    </location>
</feature>
<dbReference type="AlphaFoldDB" id="A0A6A6HDR1"/>
<evidence type="ECO:0000313" key="7">
    <source>
        <dbReference type="Proteomes" id="UP000800092"/>
    </source>
</evidence>
<name>A0A6A6HDR1_VIRVR</name>
<reference evidence="6" key="1">
    <citation type="journal article" date="2020" name="Stud. Mycol.">
        <title>101 Dothideomycetes genomes: a test case for predicting lifestyles and emergence of pathogens.</title>
        <authorList>
            <person name="Haridas S."/>
            <person name="Albert R."/>
            <person name="Binder M."/>
            <person name="Bloem J."/>
            <person name="Labutti K."/>
            <person name="Salamov A."/>
            <person name="Andreopoulos B."/>
            <person name="Baker S."/>
            <person name="Barry K."/>
            <person name="Bills G."/>
            <person name="Bluhm B."/>
            <person name="Cannon C."/>
            <person name="Castanera R."/>
            <person name="Culley D."/>
            <person name="Daum C."/>
            <person name="Ezra D."/>
            <person name="Gonzalez J."/>
            <person name="Henrissat B."/>
            <person name="Kuo A."/>
            <person name="Liang C."/>
            <person name="Lipzen A."/>
            <person name="Lutzoni F."/>
            <person name="Magnuson J."/>
            <person name="Mondo S."/>
            <person name="Nolan M."/>
            <person name="Ohm R."/>
            <person name="Pangilinan J."/>
            <person name="Park H.-J."/>
            <person name="Ramirez L."/>
            <person name="Alfaro M."/>
            <person name="Sun H."/>
            <person name="Tritt A."/>
            <person name="Yoshinaga Y."/>
            <person name="Zwiers L.-H."/>
            <person name="Turgeon B."/>
            <person name="Goodwin S."/>
            <person name="Spatafora J."/>
            <person name="Crous P."/>
            <person name="Grigoriev I."/>
        </authorList>
    </citation>
    <scope>NUCLEOTIDE SEQUENCE</scope>
    <source>
        <strain evidence="6">Tuck. ex Michener</strain>
    </source>
</reference>
<evidence type="ECO:0000256" key="1">
    <source>
        <dbReference type="ARBA" id="ARBA00010528"/>
    </source>
</evidence>
<dbReference type="PANTHER" id="PTHR10746:SF6">
    <property type="entry name" value="LARGE RIBOSOMAL SUBUNIT PROTEIN UL4M"/>
    <property type="match status" value="1"/>
</dbReference>
<protein>
    <recommendedName>
        <fullName evidence="4">Large ribosomal subunit protein uL4m</fullName>
    </recommendedName>
</protein>
<comment type="similarity">
    <text evidence="1">Belongs to the universal ribosomal protein uL4 family.</text>
</comment>
<evidence type="ECO:0000313" key="6">
    <source>
        <dbReference type="EMBL" id="KAF2236225.1"/>
    </source>
</evidence>
<dbReference type="InterPro" id="IPR013005">
    <property type="entry name" value="Ribosomal_uL4-like"/>
</dbReference>
<dbReference type="PANTHER" id="PTHR10746">
    <property type="entry name" value="50S RIBOSOMAL PROTEIN L4"/>
    <property type="match status" value="1"/>
</dbReference>